<sequence length="54" mass="6089">MHSSGPEGPWRNQGPARPQAPRPNQRHYYGHCSRALAVPGNHNLAHPPTPWTHY</sequence>
<keyword evidence="3" id="KW-1185">Reference proteome</keyword>
<evidence type="ECO:0000313" key="2">
    <source>
        <dbReference type="EMBL" id="TNN24422.1"/>
    </source>
</evidence>
<name>A0A4Z2E7Y6_9TELE</name>
<gene>
    <name evidence="2" type="ORF">EYF80_065453</name>
</gene>
<dbReference type="EMBL" id="SRLO01015416">
    <property type="protein sequence ID" value="TNN24422.1"/>
    <property type="molecule type" value="Genomic_DNA"/>
</dbReference>
<protein>
    <submittedName>
        <fullName evidence="2">Uncharacterized protein</fullName>
    </submittedName>
</protein>
<feature type="region of interest" description="Disordered" evidence="1">
    <location>
        <begin position="1"/>
        <end position="27"/>
    </location>
</feature>
<evidence type="ECO:0000313" key="3">
    <source>
        <dbReference type="Proteomes" id="UP000314294"/>
    </source>
</evidence>
<dbReference type="AlphaFoldDB" id="A0A4Z2E7Y6"/>
<accession>A0A4Z2E7Y6</accession>
<dbReference type="Proteomes" id="UP000314294">
    <property type="component" value="Unassembled WGS sequence"/>
</dbReference>
<comment type="caution">
    <text evidence="2">The sequence shown here is derived from an EMBL/GenBank/DDBJ whole genome shotgun (WGS) entry which is preliminary data.</text>
</comment>
<proteinExistence type="predicted"/>
<evidence type="ECO:0000256" key="1">
    <source>
        <dbReference type="SAM" id="MobiDB-lite"/>
    </source>
</evidence>
<organism evidence="2 3">
    <name type="scientific">Liparis tanakae</name>
    <name type="common">Tanaka's snailfish</name>
    <dbReference type="NCBI Taxonomy" id="230148"/>
    <lineage>
        <taxon>Eukaryota</taxon>
        <taxon>Metazoa</taxon>
        <taxon>Chordata</taxon>
        <taxon>Craniata</taxon>
        <taxon>Vertebrata</taxon>
        <taxon>Euteleostomi</taxon>
        <taxon>Actinopterygii</taxon>
        <taxon>Neopterygii</taxon>
        <taxon>Teleostei</taxon>
        <taxon>Neoteleostei</taxon>
        <taxon>Acanthomorphata</taxon>
        <taxon>Eupercaria</taxon>
        <taxon>Perciformes</taxon>
        <taxon>Cottioidei</taxon>
        <taxon>Cottales</taxon>
        <taxon>Liparidae</taxon>
        <taxon>Liparis</taxon>
    </lineage>
</organism>
<reference evidence="2 3" key="1">
    <citation type="submission" date="2019-03" db="EMBL/GenBank/DDBJ databases">
        <title>First draft genome of Liparis tanakae, snailfish: a comprehensive survey of snailfish specific genes.</title>
        <authorList>
            <person name="Kim W."/>
            <person name="Song I."/>
            <person name="Jeong J.-H."/>
            <person name="Kim D."/>
            <person name="Kim S."/>
            <person name="Ryu S."/>
            <person name="Song J.Y."/>
            <person name="Lee S.K."/>
        </authorList>
    </citation>
    <scope>NUCLEOTIDE SEQUENCE [LARGE SCALE GENOMIC DNA]</scope>
    <source>
        <tissue evidence="2">Muscle</tissue>
    </source>
</reference>
<feature type="compositionally biased region" description="Low complexity" evidence="1">
    <location>
        <begin position="11"/>
        <end position="23"/>
    </location>
</feature>